<dbReference type="GO" id="GO:0019843">
    <property type="term" value="F:rRNA binding"/>
    <property type="evidence" value="ECO:0007669"/>
    <property type="project" value="InterPro"/>
</dbReference>
<geneLocation type="plastid" evidence="5"/>
<evidence type="ECO:0000256" key="1">
    <source>
        <dbReference type="ARBA" id="ARBA00008931"/>
    </source>
</evidence>
<dbReference type="HAMAP" id="MF_01342">
    <property type="entry name" value="Ribosomal_uL16"/>
    <property type="match status" value="1"/>
</dbReference>
<dbReference type="GO" id="GO:0003735">
    <property type="term" value="F:structural constituent of ribosome"/>
    <property type="evidence" value="ECO:0007669"/>
    <property type="project" value="InterPro"/>
</dbReference>
<dbReference type="PANTHER" id="PTHR12220:SF13">
    <property type="entry name" value="LARGE RIBOSOMAL SUBUNIT PROTEIN UL16M"/>
    <property type="match status" value="1"/>
</dbReference>
<evidence type="ECO:0000256" key="2">
    <source>
        <dbReference type="ARBA" id="ARBA00022980"/>
    </source>
</evidence>
<dbReference type="GO" id="GO:0032543">
    <property type="term" value="P:mitochondrial translation"/>
    <property type="evidence" value="ECO:0007669"/>
    <property type="project" value="TreeGrafter"/>
</dbReference>
<dbReference type="InterPro" id="IPR036920">
    <property type="entry name" value="Ribosomal_uL16_sf"/>
</dbReference>
<dbReference type="PRINTS" id="PR00060">
    <property type="entry name" value="RIBOSOMALL16"/>
</dbReference>
<dbReference type="Gene3D" id="3.90.1170.10">
    <property type="entry name" value="Ribosomal protein L10e/L16"/>
    <property type="match status" value="1"/>
</dbReference>
<dbReference type="PROSITE" id="PS00701">
    <property type="entry name" value="RIBOSOMAL_L16_2"/>
    <property type="match status" value="1"/>
</dbReference>
<keyword evidence="2 4" id="KW-0689">Ribosomal protein</keyword>
<dbReference type="Pfam" id="PF00252">
    <property type="entry name" value="Ribosomal_L16"/>
    <property type="match status" value="1"/>
</dbReference>
<sequence>MLSPKKVKFKKQHRKKIRGYSTKGTNIKFGKYALQAISSTWLTSAQIESTRKTIVKYIKKDGKLWIRIFPDKPITKKSAETRMGSGKGSLEYWGAEIKRGRIIFEIGNISLNIAKYAIKLASYKLPVKSKFISLNSDIKYNI</sequence>
<comment type="similarity">
    <text evidence="1 4">Belongs to the universal ribosomal protein uL16 family.</text>
</comment>
<reference evidence="5" key="1">
    <citation type="journal article" date="2018" name="J. Phycol.">
        <title>Molecular phylogenetics supports a clade of red algal parasites retaining native plastids: taxonomy and terminology revised.</title>
        <authorList>
            <person name="Salomaki E.D."/>
            <person name="Lane C.E."/>
        </authorList>
    </citation>
    <scope>NUCLEOTIDE SEQUENCE</scope>
</reference>
<dbReference type="InterPro" id="IPR047873">
    <property type="entry name" value="Ribosomal_uL16"/>
</dbReference>
<proteinExistence type="inferred from homology"/>
<accession>A0A3S8UVS8</accession>
<protein>
    <submittedName>
        <fullName evidence="5">Ribosomal protein L16</fullName>
    </submittedName>
</protein>
<organism evidence="5">
    <name type="scientific">Leachiella pacifica</name>
    <dbReference type="NCBI Taxonomy" id="282357"/>
    <lineage>
        <taxon>Eukaryota</taxon>
        <taxon>Rhodophyta</taxon>
        <taxon>Florideophyceae</taxon>
        <taxon>Rhodymeniophycidae</taxon>
        <taxon>Gigartinales</taxon>
        <taxon>Choreocolacaceae</taxon>
        <taxon>Leachiella</taxon>
    </lineage>
</organism>
<keyword evidence="3 4" id="KW-0687">Ribonucleoprotein</keyword>
<dbReference type="PANTHER" id="PTHR12220">
    <property type="entry name" value="50S/60S RIBOSOMAL PROTEIN L16"/>
    <property type="match status" value="1"/>
</dbReference>
<name>A0A3S8UVS8_9FLOR</name>
<dbReference type="GO" id="GO:0005762">
    <property type="term" value="C:mitochondrial large ribosomal subunit"/>
    <property type="evidence" value="ECO:0007669"/>
    <property type="project" value="TreeGrafter"/>
</dbReference>
<dbReference type="InterPro" id="IPR016180">
    <property type="entry name" value="Ribosomal_uL16_dom"/>
</dbReference>
<dbReference type="SUPFAM" id="SSF54686">
    <property type="entry name" value="Ribosomal protein L16p/L10e"/>
    <property type="match status" value="1"/>
</dbReference>
<dbReference type="AlphaFoldDB" id="A0A3S8UVS8"/>
<keyword evidence="5" id="KW-0934">Plastid</keyword>
<dbReference type="InterPro" id="IPR020798">
    <property type="entry name" value="Ribosomal_uL16_CS"/>
</dbReference>
<dbReference type="EMBL" id="MK039116">
    <property type="protein sequence ID" value="AZL87965.1"/>
    <property type="molecule type" value="Genomic_DNA"/>
</dbReference>
<evidence type="ECO:0000256" key="4">
    <source>
        <dbReference type="RuleBase" id="RU004413"/>
    </source>
</evidence>
<dbReference type="CDD" id="cd01433">
    <property type="entry name" value="Ribosomal_L16_L10e"/>
    <property type="match status" value="1"/>
</dbReference>
<dbReference type="NCBIfam" id="TIGR01164">
    <property type="entry name" value="rplP_bact"/>
    <property type="match status" value="1"/>
</dbReference>
<evidence type="ECO:0000256" key="3">
    <source>
        <dbReference type="ARBA" id="ARBA00023274"/>
    </source>
</evidence>
<dbReference type="FunFam" id="3.90.1170.10:FF:000001">
    <property type="entry name" value="50S ribosomal protein L16"/>
    <property type="match status" value="1"/>
</dbReference>
<dbReference type="InterPro" id="IPR000114">
    <property type="entry name" value="Ribosomal_uL16_bact-type"/>
</dbReference>
<evidence type="ECO:0000313" key="5">
    <source>
        <dbReference type="EMBL" id="AZL87965.1"/>
    </source>
</evidence>
<dbReference type="PROSITE" id="PS00586">
    <property type="entry name" value="RIBOSOMAL_L16_1"/>
    <property type="match status" value="1"/>
</dbReference>
<gene>
    <name evidence="5" type="primary">rpl16</name>
</gene>